<evidence type="ECO:0000313" key="11">
    <source>
        <dbReference type="Proteomes" id="UP000824201"/>
    </source>
</evidence>
<dbReference type="InterPro" id="IPR011805">
    <property type="entry name" value="RNase_R"/>
</dbReference>
<keyword evidence="5 8" id="KW-0378">Hydrolase</keyword>
<dbReference type="InterPro" id="IPR011129">
    <property type="entry name" value="CSD"/>
</dbReference>
<keyword evidence="4 8" id="KW-0540">Nuclease</keyword>
<comment type="similarity">
    <text evidence="8">Belongs to the RNR ribonuclease family. RNase R subfamily.</text>
</comment>
<comment type="function">
    <text evidence="8">3'-5' exoribonuclease that releases 5'-nucleoside monophosphates and is involved in maturation of structured RNAs.</text>
</comment>
<evidence type="ECO:0000256" key="3">
    <source>
        <dbReference type="ARBA" id="ARBA00022490"/>
    </source>
</evidence>
<dbReference type="SMART" id="SM00357">
    <property type="entry name" value="CSP"/>
    <property type="match status" value="2"/>
</dbReference>
<dbReference type="PANTHER" id="PTHR23355:SF9">
    <property type="entry name" value="DIS3-LIKE EXONUCLEASE 2"/>
    <property type="match status" value="1"/>
</dbReference>
<dbReference type="Pfam" id="PF00773">
    <property type="entry name" value="RNB"/>
    <property type="match status" value="1"/>
</dbReference>
<dbReference type="InterPro" id="IPR001900">
    <property type="entry name" value="RNase_II/R"/>
</dbReference>
<reference evidence="10" key="2">
    <citation type="journal article" date="2021" name="PeerJ">
        <title>Extensive microbial diversity within the chicken gut microbiome revealed by metagenomics and culture.</title>
        <authorList>
            <person name="Gilroy R."/>
            <person name="Ravi A."/>
            <person name="Getino M."/>
            <person name="Pursley I."/>
            <person name="Horton D.L."/>
            <person name="Alikhan N.F."/>
            <person name="Baker D."/>
            <person name="Gharbi K."/>
            <person name="Hall N."/>
            <person name="Watson M."/>
            <person name="Adriaenssens E.M."/>
            <person name="Foster-Nyarko E."/>
            <person name="Jarju S."/>
            <person name="Secka A."/>
            <person name="Antonio M."/>
            <person name="Oren A."/>
            <person name="Chaudhuri R.R."/>
            <person name="La Ragione R."/>
            <person name="Hildebrand F."/>
            <person name="Pallen M.J."/>
        </authorList>
    </citation>
    <scope>NUCLEOTIDE SEQUENCE</scope>
    <source>
        <strain evidence="10">ChiW13-3771</strain>
    </source>
</reference>
<comment type="caution">
    <text evidence="10">The sequence shown here is derived from an EMBL/GenBank/DDBJ whole genome shotgun (WGS) entry which is preliminary data.</text>
</comment>
<comment type="catalytic activity">
    <reaction evidence="1 8">
        <text>Exonucleolytic cleavage in the 3'- to 5'-direction to yield nucleoside 5'-phosphates.</text>
        <dbReference type="EC" id="3.1.13.1"/>
    </reaction>
</comment>
<gene>
    <name evidence="8 10" type="primary">rnr</name>
    <name evidence="10" type="ORF">IAC96_06140</name>
</gene>
<keyword evidence="7 8" id="KW-0694">RNA-binding</keyword>
<dbReference type="Gene3D" id="2.40.50.140">
    <property type="entry name" value="Nucleic acid-binding proteins"/>
    <property type="match status" value="3"/>
</dbReference>
<dbReference type="InterPro" id="IPR050180">
    <property type="entry name" value="RNR_Ribonuclease"/>
</dbReference>
<organism evidence="10 11">
    <name type="scientific">Candidatus Fimimorpha faecalis</name>
    <dbReference type="NCBI Taxonomy" id="2840824"/>
    <lineage>
        <taxon>Bacteria</taxon>
        <taxon>Bacillati</taxon>
        <taxon>Bacillota</taxon>
        <taxon>Clostridia</taxon>
        <taxon>Eubacteriales</taxon>
        <taxon>Candidatus Fimimorpha</taxon>
    </lineage>
</organism>
<dbReference type="SUPFAM" id="SSF50249">
    <property type="entry name" value="Nucleic acid-binding proteins"/>
    <property type="match status" value="4"/>
</dbReference>
<evidence type="ECO:0000256" key="1">
    <source>
        <dbReference type="ARBA" id="ARBA00001849"/>
    </source>
</evidence>
<dbReference type="InterPro" id="IPR040476">
    <property type="entry name" value="CSD2"/>
</dbReference>
<dbReference type="CDD" id="cd04471">
    <property type="entry name" value="S1_RNase_R"/>
    <property type="match status" value="1"/>
</dbReference>
<dbReference type="InterPro" id="IPR004476">
    <property type="entry name" value="RNase_II/RNase_R"/>
</dbReference>
<evidence type="ECO:0000256" key="4">
    <source>
        <dbReference type="ARBA" id="ARBA00022722"/>
    </source>
</evidence>
<feature type="domain" description="S1 motif" evidence="9">
    <location>
        <begin position="630"/>
        <end position="710"/>
    </location>
</feature>
<dbReference type="GO" id="GO:0008859">
    <property type="term" value="F:exoribonuclease II activity"/>
    <property type="evidence" value="ECO:0007669"/>
    <property type="project" value="UniProtKB-UniRule"/>
</dbReference>
<keyword evidence="3 8" id="KW-0963">Cytoplasm</keyword>
<dbReference type="PANTHER" id="PTHR23355">
    <property type="entry name" value="RIBONUCLEASE"/>
    <property type="match status" value="1"/>
</dbReference>
<dbReference type="SMART" id="SM00955">
    <property type="entry name" value="RNB"/>
    <property type="match status" value="1"/>
</dbReference>
<dbReference type="GO" id="GO:0005829">
    <property type="term" value="C:cytosol"/>
    <property type="evidence" value="ECO:0007669"/>
    <property type="project" value="TreeGrafter"/>
</dbReference>
<evidence type="ECO:0000259" key="9">
    <source>
        <dbReference type="PROSITE" id="PS50126"/>
    </source>
</evidence>
<dbReference type="EC" id="3.1.13.1" evidence="8"/>
<dbReference type="InterPro" id="IPR003029">
    <property type="entry name" value="S1_domain"/>
</dbReference>
<dbReference type="Pfam" id="PF17876">
    <property type="entry name" value="CSD2"/>
    <property type="match status" value="1"/>
</dbReference>
<comment type="subcellular location">
    <subcellularLocation>
        <location evidence="2 8">Cytoplasm</location>
    </subcellularLocation>
</comment>
<name>A0A9D1JD73_9FIRM</name>
<evidence type="ECO:0000256" key="7">
    <source>
        <dbReference type="ARBA" id="ARBA00022884"/>
    </source>
</evidence>
<dbReference type="GO" id="GO:0006402">
    <property type="term" value="P:mRNA catabolic process"/>
    <property type="evidence" value="ECO:0007669"/>
    <property type="project" value="TreeGrafter"/>
</dbReference>
<protein>
    <recommendedName>
        <fullName evidence="8">Ribonuclease R</fullName>
        <shortName evidence="8">RNase R</shortName>
        <ecNumber evidence="8">3.1.13.1</ecNumber>
    </recommendedName>
</protein>
<evidence type="ECO:0000313" key="10">
    <source>
        <dbReference type="EMBL" id="HIR88515.1"/>
    </source>
</evidence>
<dbReference type="HAMAP" id="MF_01895">
    <property type="entry name" value="RNase_R"/>
    <property type="match status" value="1"/>
</dbReference>
<dbReference type="InterPro" id="IPR013223">
    <property type="entry name" value="RNase_B_OB_dom"/>
</dbReference>
<sequence>MEEKTREQRKHIIVELMNHPNYVPMKQKELAIIMQVPKSSRQEFKQMLDELVEEGKISVSSRKKYTKSKFPVIIGTFQANIKGFGFVSLEDTKEDVFIASEYVEDALDGDRVQIALLSDNDDSGRGNKREGKIIRVLERRFTEVVGTFQRNKNFGFVIPDNPRITKDIFIALENINGAVNGHKVVAEILNYGSQKKKPEGRIKEILGHRNDPGMDILSIAKAYGMETEFPQEVVRQLANIPEVINGKEIAGRLDLREWQTVTIDGEDAKDLDDAITLKKEGSHYYLGVHIADVSHYVTERSPLDREALKRGTSVYLIDRVIPMLPPKLSNGICSLNEGCDRLALSCLMEIDERGVVVGHRIAETVICVDRRMTYTAVKKILTDQDEQQIQQYQSFVPMFQLMEELSKLLRKRRFARGAIDFDFPEAKILLDEKGIPVKIIPYERNVATKIIEDFMLLANETIAESYFWQEIPFVYRVHENPDEEKMNKFGTFINNFGYSLHFSNGVIHPKELQKLLDKIEGTASEALISRLMLRSMKQAKYSTESSGHFGLSAPYYCHFTSPIRRYPDLQIHRIIKENIRKGISPRRMKHYEEILPEVAAQSSHMERRAADAEREVEKLKKAQYMSKHLGEVFDGVISGVTKYGIYVELENTVEGLIHVTDLIDDYYIFDENSYSLIGETTKKVYKLGQKIRVEVETVDPVLKTIQFVLEGESSHSEIKELEEI</sequence>
<keyword evidence="6 8" id="KW-0269">Exonuclease</keyword>
<dbReference type="GO" id="GO:0003723">
    <property type="term" value="F:RNA binding"/>
    <property type="evidence" value="ECO:0007669"/>
    <property type="project" value="UniProtKB-UniRule"/>
</dbReference>
<evidence type="ECO:0000256" key="8">
    <source>
        <dbReference type="HAMAP-Rule" id="MF_01895"/>
    </source>
</evidence>
<dbReference type="SMART" id="SM00316">
    <property type="entry name" value="S1"/>
    <property type="match status" value="1"/>
</dbReference>
<dbReference type="AlphaFoldDB" id="A0A9D1JD73"/>
<evidence type="ECO:0000256" key="5">
    <source>
        <dbReference type="ARBA" id="ARBA00022801"/>
    </source>
</evidence>
<dbReference type="PROSITE" id="PS50126">
    <property type="entry name" value="S1"/>
    <property type="match status" value="1"/>
</dbReference>
<accession>A0A9D1JD73</accession>
<evidence type="ECO:0000256" key="2">
    <source>
        <dbReference type="ARBA" id="ARBA00004496"/>
    </source>
</evidence>
<dbReference type="Pfam" id="PF00575">
    <property type="entry name" value="S1"/>
    <property type="match status" value="1"/>
</dbReference>
<dbReference type="InterPro" id="IPR012340">
    <property type="entry name" value="NA-bd_OB-fold"/>
</dbReference>
<reference evidence="10" key="1">
    <citation type="submission" date="2020-10" db="EMBL/GenBank/DDBJ databases">
        <authorList>
            <person name="Gilroy R."/>
        </authorList>
    </citation>
    <scope>NUCLEOTIDE SEQUENCE</scope>
    <source>
        <strain evidence="10">ChiW13-3771</strain>
    </source>
</reference>
<dbReference type="NCBIfam" id="TIGR02063">
    <property type="entry name" value="RNase_R"/>
    <property type="match status" value="1"/>
</dbReference>
<evidence type="ECO:0000256" key="6">
    <source>
        <dbReference type="ARBA" id="ARBA00022839"/>
    </source>
</evidence>
<dbReference type="Proteomes" id="UP000824201">
    <property type="component" value="Unassembled WGS sequence"/>
</dbReference>
<dbReference type="Pfam" id="PF08206">
    <property type="entry name" value="OB_RNB"/>
    <property type="match status" value="1"/>
</dbReference>
<proteinExistence type="inferred from homology"/>
<dbReference type="NCBIfam" id="TIGR00358">
    <property type="entry name" value="3_prime_RNase"/>
    <property type="match status" value="1"/>
</dbReference>
<dbReference type="EMBL" id="DVHN01000070">
    <property type="protein sequence ID" value="HIR88515.1"/>
    <property type="molecule type" value="Genomic_DNA"/>
</dbReference>